<keyword evidence="3" id="KW-1185">Reference proteome</keyword>
<dbReference type="AlphaFoldDB" id="A0A6G4UEG9"/>
<evidence type="ECO:0000313" key="3">
    <source>
        <dbReference type="Proteomes" id="UP000481583"/>
    </source>
</evidence>
<gene>
    <name evidence="2" type="ORF">G5C51_38420</name>
</gene>
<proteinExistence type="predicted"/>
<protein>
    <recommendedName>
        <fullName evidence="4">SPOR domain-containing protein</fullName>
    </recommendedName>
</protein>
<feature type="region of interest" description="Disordered" evidence="1">
    <location>
        <begin position="50"/>
        <end position="77"/>
    </location>
</feature>
<sequence length="77" mass="8883">MSLFKRKSESAGGRPGEWYYCIRHNKVEEGPECKATDRLGPYATQAEAAHALEKAEQRNEDWDRDPDWSDDEGDQRP</sequence>
<dbReference type="EMBL" id="JAAKZV010000336">
    <property type="protein sequence ID" value="NGN69751.1"/>
    <property type="molecule type" value="Genomic_DNA"/>
</dbReference>
<feature type="compositionally biased region" description="Basic and acidic residues" evidence="1">
    <location>
        <begin position="50"/>
        <end position="67"/>
    </location>
</feature>
<evidence type="ECO:0000313" key="2">
    <source>
        <dbReference type="EMBL" id="NGN69751.1"/>
    </source>
</evidence>
<name>A0A6G4UEG9_9ACTN</name>
<reference evidence="2 3" key="1">
    <citation type="submission" date="2020-02" db="EMBL/GenBank/DDBJ databases">
        <title>Whole-genome analyses of novel actinobacteria.</title>
        <authorList>
            <person name="Sahin N."/>
        </authorList>
    </citation>
    <scope>NUCLEOTIDE SEQUENCE [LARGE SCALE GENOMIC DNA]</scope>
    <source>
        <strain evidence="2 3">A7024</strain>
    </source>
</reference>
<dbReference type="RefSeq" id="WP_165244964.1">
    <property type="nucleotide sequence ID" value="NZ_JAAKZV010000336.1"/>
</dbReference>
<feature type="compositionally biased region" description="Acidic residues" evidence="1">
    <location>
        <begin position="68"/>
        <end position="77"/>
    </location>
</feature>
<evidence type="ECO:0008006" key="4">
    <source>
        <dbReference type="Google" id="ProtNLM"/>
    </source>
</evidence>
<comment type="caution">
    <text evidence="2">The sequence shown here is derived from an EMBL/GenBank/DDBJ whole genome shotgun (WGS) entry which is preliminary data.</text>
</comment>
<organism evidence="2 3">
    <name type="scientific">Streptomyces coryli</name>
    <dbReference type="NCBI Taxonomy" id="1128680"/>
    <lineage>
        <taxon>Bacteria</taxon>
        <taxon>Bacillati</taxon>
        <taxon>Actinomycetota</taxon>
        <taxon>Actinomycetes</taxon>
        <taxon>Kitasatosporales</taxon>
        <taxon>Streptomycetaceae</taxon>
        <taxon>Streptomyces</taxon>
    </lineage>
</organism>
<dbReference type="Proteomes" id="UP000481583">
    <property type="component" value="Unassembled WGS sequence"/>
</dbReference>
<accession>A0A6G4UEG9</accession>
<evidence type="ECO:0000256" key="1">
    <source>
        <dbReference type="SAM" id="MobiDB-lite"/>
    </source>
</evidence>